<comment type="caution">
    <text evidence="3">The sequence shown here is derived from an EMBL/GenBank/DDBJ whole genome shotgun (WGS) entry which is preliminary data.</text>
</comment>
<dbReference type="Pfam" id="PF00188">
    <property type="entry name" value="CAP"/>
    <property type="match status" value="1"/>
</dbReference>
<dbReference type="EMBL" id="BORP01000001">
    <property type="protein sequence ID" value="GIO26040.1"/>
    <property type="molecule type" value="Genomic_DNA"/>
</dbReference>
<evidence type="ECO:0000259" key="1">
    <source>
        <dbReference type="Pfam" id="PF00188"/>
    </source>
</evidence>
<dbReference type="Proteomes" id="UP000676917">
    <property type="component" value="Unassembled WGS sequence"/>
</dbReference>
<name>A0A919X7M6_9BACI</name>
<dbReference type="RefSeq" id="WP_212919534.1">
    <property type="nucleotide sequence ID" value="NZ_BORP01000001.1"/>
</dbReference>
<dbReference type="InterPro" id="IPR014044">
    <property type="entry name" value="CAP_dom"/>
</dbReference>
<proteinExistence type="predicted"/>
<dbReference type="PANTHER" id="PTHR31157">
    <property type="entry name" value="SCP DOMAIN-CONTAINING PROTEIN"/>
    <property type="match status" value="1"/>
</dbReference>
<organism evidence="3 4">
    <name type="scientific">Ornithinibacillus bavariensis</name>
    <dbReference type="NCBI Taxonomy" id="545502"/>
    <lineage>
        <taxon>Bacteria</taxon>
        <taxon>Bacillati</taxon>
        <taxon>Bacillota</taxon>
        <taxon>Bacilli</taxon>
        <taxon>Bacillales</taxon>
        <taxon>Bacillaceae</taxon>
        <taxon>Ornithinibacillus</taxon>
    </lineage>
</organism>
<dbReference type="PANTHER" id="PTHR31157:SF26">
    <property type="entry name" value="SCP-LIKE EXTRACELLULAR PROTEIN"/>
    <property type="match status" value="1"/>
</dbReference>
<dbReference type="Gene3D" id="3.40.33.10">
    <property type="entry name" value="CAP"/>
    <property type="match status" value="1"/>
</dbReference>
<gene>
    <name evidence="3" type="primary">ylbC</name>
    <name evidence="3" type="ORF">J43TS3_06510</name>
</gene>
<dbReference type="InterPro" id="IPR035940">
    <property type="entry name" value="CAP_sf"/>
</dbReference>
<protein>
    <submittedName>
        <fullName evidence="3">Membrane protein YlbC</fullName>
    </submittedName>
</protein>
<sequence length="356" mass="41552">MRFFRGLVLFTIVALITFYILDKKDIEPDEAIERISHMITQKKNEIADKSVPENIIGNQKFQGEIYQWIGKNTSELLAAIGEPIRKDLSSYGYTWWVYTNHKTQYIQFGILDDRIVTVFATGKDIKIEPLSIGATYESVNTELQFANEVTYNQDISSYTFQLDKEDMRMRPLVKVTNDLFLQLYFDTFTNELSSIRLMTGDMLLKQRPYGLRYRGELPESIVLSDDEWKKVEYGMEQQIFDLTNIIRYRFQKDSLVWEDKVSEVAFLHSKDMAENHYFSHYSQNGDGLKERLDKEDVNYFAAGENIAAQYIDAPAAVEGWLNSEGHREALLHDDYTHLGVGVYHLYYTQNFLTKPF</sequence>
<feature type="domain" description="SCP" evidence="1">
    <location>
        <begin position="241"/>
        <end position="349"/>
    </location>
</feature>
<evidence type="ECO:0000313" key="4">
    <source>
        <dbReference type="Proteomes" id="UP000676917"/>
    </source>
</evidence>
<dbReference type="AlphaFoldDB" id="A0A919X7M6"/>
<feature type="domain" description="CAP-associated" evidence="2">
    <location>
        <begin position="69"/>
        <end position="209"/>
    </location>
</feature>
<dbReference type="SUPFAM" id="SSF55797">
    <property type="entry name" value="PR-1-like"/>
    <property type="match status" value="1"/>
</dbReference>
<evidence type="ECO:0000313" key="3">
    <source>
        <dbReference type="EMBL" id="GIO26040.1"/>
    </source>
</evidence>
<accession>A0A919X7M6</accession>
<dbReference type="Pfam" id="PF14504">
    <property type="entry name" value="CAP_assoc_N"/>
    <property type="match status" value="1"/>
</dbReference>
<evidence type="ECO:0000259" key="2">
    <source>
        <dbReference type="Pfam" id="PF14504"/>
    </source>
</evidence>
<keyword evidence="4" id="KW-1185">Reference proteome</keyword>
<reference evidence="3" key="1">
    <citation type="submission" date="2021-03" db="EMBL/GenBank/DDBJ databases">
        <title>Antimicrobial resistance genes in bacteria isolated from Japanese honey, and their potential for conferring macrolide and lincosamide resistance in the American foulbrood pathogen Paenibacillus larvae.</title>
        <authorList>
            <person name="Okamoto M."/>
            <person name="Kumagai M."/>
            <person name="Kanamori H."/>
            <person name="Takamatsu D."/>
        </authorList>
    </citation>
    <scope>NUCLEOTIDE SEQUENCE</scope>
    <source>
        <strain evidence="3">J43TS3</strain>
    </source>
</reference>
<dbReference type="InterPro" id="IPR029410">
    <property type="entry name" value="CAP_assoc"/>
</dbReference>
<dbReference type="CDD" id="cd05379">
    <property type="entry name" value="CAP_bacterial"/>
    <property type="match status" value="1"/>
</dbReference>